<reference evidence="1" key="1">
    <citation type="submission" date="2018-05" db="EMBL/GenBank/DDBJ databases">
        <authorList>
            <person name="Lanie J.A."/>
            <person name="Ng W.-L."/>
            <person name="Kazmierczak K.M."/>
            <person name="Andrzejewski T.M."/>
            <person name="Davidsen T.M."/>
            <person name="Wayne K.J."/>
            <person name="Tettelin H."/>
            <person name="Glass J.I."/>
            <person name="Rusch D."/>
            <person name="Podicherti R."/>
            <person name="Tsui H.-C.T."/>
            <person name="Winkler M.E."/>
        </authorList>
    </citation>
    <scope>NUCLEOTIDE SEQUENCE</scope>
</reference>
<gene>
    <name evidence="1" type="ORF">METZ01_LOCUS66923</name>
</gene>
<evidence type="ECO:0000313" key="1">
    <source>
        <dbReference type="EMBL" id="SVA14069.1"/>
    </source>
</evidence>
<accession>A0A381TE80</accession>
<protein>
    <recommendedName>
        <fullName evidence="2">Peptidase S9 prolyl oligopeptidase catalytic domain-containing protein</fullName>
    </recommendedName>
</protein>
<proteinExistence type="predicted"/>
<dbReference type="AlphaFoldDB" id="A0A381TE80"/>
<dbReference type="SUPFAM" id="SSF53474">
    <property type="entry name" value="alpha/beta-Hydrolases"/>
    <property type="match status" value="1"/>
</dbReference>
<organism evidence="1">
    <name type="scientific">marine metagenome</name>
    <dbReference type="NCBI Taxonomy" id="408172"/>
    <lineage>
        <taxon>unclassified sequences</taxon>
        <taxon>metagenomes</taxon>
        <taxon>ecological metagenomes</taxon>
    </lineage>
</organism>
<dbReference type="InterPro" id="IPR029058">
    <property type="entry name" value="AB_hydrolase_fold"/>
</dbReference>
<dbReference type="EMBL" id="UINC01004403">
    <property type="protein sequence ID" value="SVA14069.1"/>
    <property type="molecule type" value="Genomic_DNA"/>
</dbReference>
<sequence>MAILLITPQGKASVKAALFIPQILPAIPIKPLEYVSGSPTREEITFESSEGLSEADIYMPSGKGTHPGVVFFMGIVPPDREEERILALAEGLARTGMVVLIPWLDTQTENRLIVDDIEVLVDAFVYLQGHERVDSKRVGMGGICTGASMVVVAAQSERINEEVAFINSFAGYYNAFDLVKATSSATRFEGEDSEDWVPDKLTKNLVNTHLIEGAENDDQEILQNILNTGIWDQAQSDSLSNGGKSVLTLVSSPTLQEADKAVNELNSRTVAFLNAVSPSTNISMLKADVLLMHDLHDR</sequence>
<name>A0A381TE80_9ZZZZ</name>
<dbReference type="Gene3D" id="3.40.50.1820">
    <property type="entry name" value="alpha/beta hydrolase"/>
    <property type="match status" value="1"/>
</dbReference>
<evidence type="ECO:0008006" key="2">
    <source>
        <dbReference type="Google" id="ProtNLM"/>
    </source>
</evidence>
<feature type="non-terminal residue" evidence="1">
    <location>
        <position position="298"/>
    </location>
</feature>